<evidence type="ECO:0000256" key="1">
    <source>
        <dbReference type="SAM" id="MobiDB-lite"/>
    </source>
</evidence>
<protein>
    <recommendedName>
        <fullName evidence="2">TET-Associated Glycosyltransferase domain-containing protein</fullName>
    </recommendedName>
</protein>
<feature type="domain" description="TET-Associated Glycosyltransferase" evidence="2">
    <location>
        <begin position="8"/>
        <end position="86"/>
    </location>
</feature>
<dbReference type="EMBL" id="MU826351">
    <property type="protein sequence ID" value="KAJ7381057.1"/>
    <property type="molecule type" value="Genomic_DNA"/>
</dbReference>
<dbReference type="OrthoDB" id="206748at2759"/>
<dbReference type="InterPro" id="IPR049100">
    <property type="entry name" value="TAGT"/>
</dbReference>
<organism evidence="3 4">
    <name type="scientific">Desmophyllum pertusum</name>
    <dbReference type="NCBI Taxonomy" id="174260"/>
    <lineage>
        <taxon>Eukaryota</taxon>
        <taxon>Metazoa</taxon>
        <taxon>Cnidaria</taxon>
        <taxon>Anthozoa</taxon>
        <taxon>Hexacorallia</taxon>
        <taxon>Scleractinia</taxon>
        <taxon>Caryophylliina</taxon>
        <taxon>Caryophylliidae</taxon>
        <taxon>Desmophyllum</taxon>
    </lineage>
</organism>
<dbReference type="Pfam" id="PF20691">
    <property type="entry name" value="TAGT"/>
    <property type="match status" value="1"/>
</dbReference>
<evidence type="ECO:0000313" key="4">
    <source>
        <dbReference type="Proteomes" id="UP001163046"/>
    </source>
</evidence>
<comment type="caution">
    <text evidence="3">The sequence shown here is derived from an EMBL/GenBank/DDBJ whole genome shotgun (WGS) entry which is preliminary data.</text>
</comment>
<proteinExistence type="predicted"/>
<sequence>MQENDQVASHVQVAVVRSEKFDEYRTVWGKVLAIFQLPEKLPTSNCEHGPSDGGVGYARLFIQKMANALKLEYVFVIDDNMAVMKEAELSASEDNVSRDENGVMRMKRCSFFKPLNHLQKIVQGKDIPFRGEETYESHPLKKQFEDHQLPLYNYTGPAKLFGDKQHNSYGVLGLLRSVPTAVNPFSKTQVYAAILLNVKSTVEKGVFYRPWPFWEDLRFNDDCDKAGLWVVKCNRYHFLKVQYNDWIKKPIPSSIFEWKDDTILEKRPKASKLHKEEEEGIILEHLRNFVNTRGPDKCFKGTIGYDRQEEIEDKRSPASRVVEQLEDKRSPASRVVEQLENHPMTPLKVNDKIYDCSQPATTGEKKREIEERNRPGITNYDKEGYVSRTLERGPSKGENNIQEEGYGHETSQRDYEILGNDKGKSLTTGPVAENVHHKNEYLILVLVFGECKYAIYKQNCNSDR</sequence>
<dbReference type="Proteomes" id="UP001163046">
    <property type="component" value="Unassembled WGS sequence"/>
</dbReference>
<dbReference type="AlphaFoldDB" id="A0A9X0CYY0"/>
<gene>
    <name evidence="3" type="ORF">OS493_004653</name>
</gene>
<name>A0A9X0CYY0_9CNID</name>
<accession>A0A9X0CYY0</accession>
<keyword evidence="4" id="KW-1185">Reference proteome</keyword>
<reference evidence="3" key="1">
    <citation type="submission" date="2023-01" db="EMBL/GenBank/DDBJ databases">
        <title>Genome assembly of the deep-sea coral Lophelia pertusa.</title>
        <authorList>
            <person name="Herrera S."/>
            <person name="Cordes E."/>
        </authorList>
    </citation>
    <scope>NUCLEOTIDE SEQUENCE</scope>
    <source>
        <strain evidence="3">USNM1676648</strain>
        <tissue evidence="3">Polyp</tissue>
    </source>
</reference>
<evidence type="ECO:0000259" key="2">
    <source>
        <dbReference type="Pfam" id="PF20691"/>
    </source>
</evidence>
<evidence type="ECO:0000313" key="3">
    <source>
        <dbReference type="EMBL" id="KAJ7381057.1"/>
    </source>
</evidence>
<feature type="region of interest" description="Disordered" evidence="1">
    <location>
        <begin position="392"/>
        <end position="411"/>
    </location>
</feature>